<feature type="domain" description="Phosphatidic acid phosphatase type 2/haloperoxidase" evidence="3">
    <location>
        <begin position="95"/>
        <end position="207"/>
    </location>
</feature>
<accession>A0A2S5GFV5</accession>
<keyword evidence="2" id="KW-0472">Membrane</keyword>
<evidence type="ECO:0000256" key="2">
    <source>
        <dbReference type="SAM" id="Phobius"/>
    </source>
</evidence>
<dbReference type="CDD" id="cd03392">
    <property type="entry name" value="PAP2_like_2"/>
    <property type="match status" value="1"/>
</dbReference>
<evidence type="ECO:0000313" key="5">
    <source>
        <dbReference type="Proteomes" id="UP000239047"/>
    </source>
</evidence>
<dbReference type="PANTHER" id="PTHR14969:SF13">
    <property type="entry name" value="AT30094P"/>
    <property type="match status" value="1"/>
</dbReference>
<sequence length="246" mass="27112">MKWSRNQLAKGLKVTIPVGVIVLGLLLFVEIADELIEKEIYVFDDAVISAVQQSISPTVTQIATYITFLGNAGTLFVFTVLLMTILVLLKRFALAIFIGAVNLTGGGLNWGMKALFSRDRPAYEVLIEQGGYSFPSGHAMSGLIFYGSLAIVLILLLDKLWKGTILSFILSIIIFFIGLSRVYLGVHYPSDIVGGFALGIVWLTLCFSIYLVFLALRRRKDKKKKGEITNGIRSAAERRTARTASK</sequence>
<feature type="region of interest" description="Disordered" evidence="1">
    <location>
        <begin position="225"/>
        <end position="246"/>
    </location>
</feature>
<dbReference type="Gene3D" id="1.20.144.10">
    <property type="entry name" value="Phosphatidic acid phosphatase type 2/haloperoxidase"/>
    <property type="match status" value="2"/>
</dbReference>
<comment type="caution">
    <text evidence="4">The sequence shown here is derived from an EMBL/GenBank/DDBJ whole genome shotgun (WGS) entry which is preliminary data.</text>
</comment>
<dbReference type="SMART" id="SM00014">
    <property type="entry name" value="acidPPc"/>
    <property type="match status" value="1"/>
</dbReference>
<dbReference type="AlphaFoldDB" id="A0A2S5GFV5"/>
<feature type="transmembrane region" description="Helical" evidence="2">
    <location>
        <begin position="92"/>
        <end position="112"/>
    </location>
</feature>
<evidence type="ECO:0000259" key="3">
    <source>
        <dbReference type="SMART" id="SM00014"/>
    </source>
</evidence>
<dbReference type="PANTHER" id="PTHR14969">
    <property type="entry name" value="SPHINGOSINE-1-PHOSPHATE PHOSPHOHYDROLASE"/>
    <property type="match status" value="1"/>
</dbReference>
<keyword evidence="2" id="KW-0812">Transmembrane</keyword>
<evidence type="ECO:0000313" key="4">
    <source>
        <dbReference type="EMBL" id="PPA71876.1"/>
    </source>
</evidence>
<dbReference type="InterPro" id="IPR036938">
    <property type="entry name" value="PAP2/HPO_sf"/>
</dbReference>
<organism evidence="4 5">
    <name type="scientific">Jeotgalibacillus proteolyticus</name>
    <dbReference type="NCBI Taxonomy" id="2082395"/>
    <lineage>
        <taxon>Bacteria</taxon>
        <taxon>Bacillati</taxon>
        <taxon>Bacillota</taxon>
        <taxon>Bacilli</taxon>
        <taxon>Bacillales</taxon>
        <taxon>Caryophanaceae</taxon>
        <taxon>Jeotgalibacillus</taxon>
    </lineage>
</organism>
<name>A0A2S5GFV5_9BACL</name>
<feature type="transmembrane region" description="Helical" evidence="2">
    <location>
        <begin position="62"/>
        <end position="85"/>
    </location>
</feature>
<dbReference type="RefSeq" id="WP_104055612.1">
    <property type="nucleotide sequence ID" value="NZ_PREZ01000001.1"/>
</dbReference>
<gene>
    <name evidence="4" type="ORF">C4B60_00410</name>
</gene>
<reference evidence="4 5" key="1">
    <citation type="submission" date="2018-02" db="EMBL/GenBank/DDBJ databases">
        <title>Jeotgalibacillus proteolyticum sp. nov. a protease producing bacterium isolated from ocean sediments of Laizhou Bay.</title>
        <authorList>
            <person name="Li Y."/>
        </authorList>
    </citation>
    <scope>NUCLEOTIDE SEQUENCE [LARGE SCALE GENOMIC DNA]</scope>
    <source>
        <strain evidence="4 5">22-7</strain>
    </source>
</reference>
<dbReference type="OrthoDB" id="9789113at2"/>
<keyword evidence="5" id="KW-1185">Reference proteome</keyword>
<keyword evidence="2" id="KW-1133">Transmembrane helix</keyword>
<dbReference type="SUPFAM" id="SSF48317">
    <property type="entry name" value="Acid phosphatase/Vanadium-dependent haloperoxidase"/>
    <property type="match status" value="1"/>
</dbReference>
<feature type="transmembrane region" description="Helical" evidence="2">
    <location>
        <begin position="132"/>
        <end position="157"/>
    </location>
</feature>
<dbReference type="Proteomes" id="UP000239047">
    <property type="component" value="Unassembled WGS sequence"/>
</dbReference>
<evidence type="ECO:0000256" key="1">
    <source>
        <dbReference type="SAM" id="MobiDB-lite"/>
    </source>
</evidence>
<proteinExistence type="predicted"/>
<protein>
    <submittedName>
        <fullName evidence="4">PAP2 family protein</fullName>
    </submittedName>
</protein>
<feature type="transmembrane region" description="Helical" evidence="2">
    <location>
        <begin position="12"/>
        <end position="32"/>
    </location>
</feature>
<feature type="transmembrane region" description="Helical" evidence="2">
    <location>
        <begin position="196"/>
        <end position="216"/>
    </location>
</feature>
<dbReference type="InterPro" id="IPR000326">
    <property type="entry name" value="PAP2/HPO"/>
</dbReference>
<dbReference type="Pfam" id="PF01569">
    <property type="entry name" value="PAP2"/>
    <property type="match status" value="1"/>
</dbReference>
<feature type="transmembrane region" description="Helical" evidence="2">
    <location>
        <begin position="164"/>
        <end position="184"/>
    </location>
</feature>
<dbReference type="EMBL" id="PREZ01000001">
    <property type="protein sequence ID" value="PPA71876.1"/>
    <property type="molecule type" value="Genomic_DNA"/>
</dbReference>